<dbReference type="EMBL" id="OAPG01000003">
    <property type="protein sequence ID" value="SNX83177.1"/>
    <property type="molecule type" value="Genomic_DNA"/>
</dbReference>
<dbReference type="AlphaFoldDB" id="A0AAJ5C422"/>
<keyword evidence="3" id="KW-1185">Reference proteome</keyword>
<evidence type="ECO:0000313" key="3">
    <source>
        <dbReference type="Proteomes" id="UP001294444"/>
    </source>
</evidence>
<reference evidence="2" key="1">
    <citation type="submission" date="2023-10" db="EMBL/GenBank/DDBJ databases">
        <authorList>
            <person name="Guldener U."/>
        </authorList>
    </citation>
    <scope>NUCLEOTIDE SEQUENCE</scope>
    <source>
        <strain evidence="2">Mp4</strain>
    </source>
</reference>
<proteinExistence type="predicted"/>
<organism evidence="2 3">
    <name type="scientific">Melanopsichium pennsylvanicum</name>
    <dbReference type="NCBI Taxonomy" id="63383"/>
    <lineage>
        <taxon>Eukaryota</taxon>
        <taxon>Fungi</taxon>
        <taxon>Dikarya</taxon>
        <taxon>Basidiomycota</taxon>
        <taxon>Ustilaginomycotina</taxon>
        <taxon>Ustilaginomycetes</taxon>
        <taxon>Ustilaginales</taxon>
        <taxon>Ustilaginaceae</taxon>
        <taxon>Melanopsichium</taxon>
    </lineage>
</organism>
<gene>
    <name evidence="2" type="ORF">MEPE_01883</name>
</gene>
<dbReference type="Proteomes" id="UP001294444">
    <property type="component" value="Unassembled WGS sequence"/>
</dbReference>
<sequence length="479" mass="53087">MTEHDLSGLDGLLDDLDIEEKGPEDPRAAKLLALFEKAKATYTAKIDYPTWYISSCSSSSSSSSSSTSIKPFDSATFSVPSPAQLLAQRKSDRTGSTTQEWTANHLYTQGHFELCLSYVTSFAVSMHINFPFDIKIVETHLKEYDSSQTALRRSKAERDLSKNWGVIKDVIDVGIRSLLTLRRIQPSLTTLTTWMPDSASGYRQAQVHLTILASGFLSFCMREVRVGAGDTRRGYSGMVVKSPVGKLVVDMEKVNIQNWTVTHGLALTAGDLALDLGLYRTAIEAHSLFLACRGQMWRVLVALSNELYCYSEVLKKQDSVNEAGLRALQVVAKTSVVSALQAIPRPRRLELAKLILIEHTVIPSNWIKDALEGKQQESGGFEDEDDLLFNGLLQPLTRGQYQGWSMVPEEVGIALIKVVFAKKSGLIVIYSKFPTYIKEYKGRLENVNAANKHGQEWNGELDVGDEDEGEGGPRSVRTL</sequence>
<accession>A0AAJ5C422</accession>
<evidence type="ECO:0000256" key="1">
    <source>
        <dbReference type="SAM" id="MobiDB-lite"/>
    </source>
</evidence>
<feature type="region of interest" description="Disordered" evidence="1">
    <location>
        <begin position="457"/>
        <end position="479"/>
    </location>
</feature>
<protein>
    <submittedName>
        <fullName evidence="2">Uncharacterized protein</fullName>
    </submittedName>
</protein>
<name>A0AAJ5C422_9BASI</name>
<evidence type="ECO:0000313" key="2">
    <source>
        <dbReference type="EMBL" id="SNX83177.1"/>
    </source>
</evidence>
<comment type="caution">
    <text evidence="2">The sequence shown here is derived from an EMBL/GenBank/DDBJ whole genome shotgun (WGS) entry which is preliminary data.</text>
</comment>